<comment type="similarity">
    <text evidence="1">Belongs to the methyltransferase superfamily. LaeA methyltransferase family.</text>
</comment>
<dbReference type="CDD" id="cd02440">
    <property type="entry name" value="AdoMet_MTases"/>
    <property type="match status" value="1"/>
</dbReference>
<evidence type="ECO:0000256" key="1">
    <source>
        <dbReference type="ARBA" id="ARBA00038158"/>
    </source>
</evidence>
<sequence length="452" mass="50696">MGQERQAGAWDGRHPTHQISEEAEFKSEIIDSALPQLDYGDSSSFHGTVGMPLTDSLGGISTWPSQLQSSAQTMVQPPSHLYSETMPLVDPTYEDPEYTMVFPVPTNSDHSFAAQANELINASLGRTPDGNSVVDPDSVLGDSGRLYHGYKSGKYFLPNDAAEQDRLDLQHHMFTLMLDGWFGLAPMTTVPAFVLDVATGTGIWALEFAEKFPSSFVIGTDLSAIQPDPRVPNCVFQKDDSEAEWVFPAPHPQGINCTFPCEHRIMFDYVHLRMVCTCFDDPRTVMKSAFDNMNPGGWIEFQDATFDITADDANWEGSPLDRWCKGCVQGAANSGRDILVPRNYKQWLEETGFVDVQQRPFVLPCNPWPKDKKLKEVGLWQLKNMMDGVRSTGWKMLNQAGYTPASIESLIKETQEYLRNCKNHPYATFWVVYGRKPYSTEAHTSQDTSSFR</sequence>
<keyword evidence="3" id="KW-1185">Reference proteome</keyword>
<dbReference type="AlphaFoldDB" id="A0A9Q0AQ92"/>
<dbReference type="Proteomes" id="UP000829685">
    <property type="component" value="Unassembled WGS sequence"/>
</dbReference>
<organism evidence="2 3">
    <name type="scientific">Neoarthrinium moseri</name>
    <dbReference type="NCBI Taxonomy" id="1658444"/>
    <lineage>
        <taxon>Eukaryota</taxon>
        <taxon>Fungi</taxon>
        <taxon>Dikarya</taxon>
        <taxon>Ascomycota</taxon>
        <taxon>Pezizomycotina</taxon>
        <taxon>Sordariomycetes</taxon>
        <taxon>Xylariomycetidae</taxon>
        <taxon>Amphisphaeriales</taxon>
        <taxon>Apiosporaceae</taxon>
        <taxon>Neoarthrinium</taxon>
    </lineage>
</organism>
<accession>A0A9Q0AQ92</accession>
<dbReference type="Gene3D" id="3.40.50.150">
    <property type="entry name" value="Vaccinia Virus protein VP39"/>
    <property type="match status" value="1"/>
</dbReference>
<dbReference type="PANTHER" id="PTHR43591">
    <property type="entry name" value="METHYLTRANSFERASE"/>
    <property type="match status" value="1"/>
</dbReference>
<dbReference type="InterPro" id="IPR029063">
    <property type="entry name" value="SAM-dependent_MTases_sf"/>
</dbReference>
<reference evidence="2" key="1">
    <citation type="submission" date="2021-03" db="EMBL/GenBank/DDBJ databases">
        <title>Revisited historic fungal species revealed as producer of novel bioactive compounds through whole genome sequencing and comparative genomics.</title>
        <authorList>
            <person name="Vignolle G.A."/>
            <person name="Hochenegger N."/>
            <person name="Mach R.L."/>
            <person name="Mach-Aigner A.R."/>
            <person name="Javad Rahimi M."/>
            <person name="Salim K.A."/>
            <person name="Chan C.M."/>
            <person name="Lim L.B.L."/>
            <person name="Cai F."/>
            <person name="Druzhinina I.S."/>
            <person name="U'Ren J.M."/>
            <person name="Derntl C."/>
        </authorList>
    </citation>
    <scope>NUCLEOTIDE SEQUENCE</scope>
    <source>
        <strain evidence="2">TUCIM 5799</strain>
    </source>
</reference>
<protein>
    <recommendedName>
        <fullName evidence="4">S-adenosyl-L-methionine-dependent methyltransferase</fullName>
    </recommendedName>
</protein>
<evidence type="ECO:0008006" key="4">
    <source>
        <dbReference type="Google" id="ProtNLM"/>
    </source>
</evidence>
<dbReference type="Pfam" id="PF13489">
    <property type="entry name" value="Methyltransf_23"/>
    <property type="match status" value="1"/>
</dbReference>
<comment type="caution">
    <text evidence="2">The sequence shown here is derived from an EMBL/GenBank/DDBJ whole genome shotgun (WGS) entry which is preliminary data.</text>
</comment>
<proteinExistence type="inferred from homology"/>
<dbReference type="GO" id="GO:0008168">
    <property type="term" value="F:methyltransferase activity"/>
    <property type="evidence" value="ECO:0007669"/>
    <property type="project" value="TreeGrafter"/>
</dbReference>
<name>A0A9Q0AQ92_9PEZI</name>
<dbReference type="SUPFAM" id="SSF53335">
    <property type="entry name" value="S-adenosyl-L-methionine-dependent methyltransferases"/>
    <property type="match status" value="1"/>
</dbReference>
<dbReference type="EMBL" id="JAFIMR010000016">
    <property type="protein sequence ID" value="KAI1868747.1"/>
    <property type="molecule type" value="Genomic_DNA"/>
</dbReference>
<gene>
    <name evidence="2" type="ORF">JX265_006726</name>
</gene>
<evidence type="ECO:0000313" key="2">
    <source>
        <dbReference type="EMBL" id="KAI1868747.1"/>
    </source>
</evidence>
<dbReference type="PANTHER" id="PTHR43591:SF102">
    <property type="entry name" value="S-ADENOSYL-L-METHIONINE-DEPENDENT METHYLTRANSFERASE"/>
    <property type="match status" value="1"/>
</dbReference>
<evidence type="ECO:0000313" key="3">
    <source>
        <dbReference type="Proteomes" id="UP000829685"/>
    </source>
</evidence>
<dbReference type="OrthoDB" id="2013972at2759"/>